<evidence type="ECO:0000313" key="8">
    <source>
        <dbReference type="Proteomes" id="UP000198736"/>
    </source>
</evidence>
<evidence type="ECO:0000256" key="4">
    <source>
        <dbReference type="ARBA" id="ARBA00023004"/>
    </source>
</evidence>
<dbReference type="GO" id="GO:0051537">
    <property type="term" value="F:2 iron, 2 sulfur cluster binding"/>
    <property type="evidence" value="ECO:0007669"/>
    <property type="project" value="UniProtKB-KW"/>
</dbReference>
<dbReference type="InterPro" id="IPR036922">
    <property type="entry name" value="Rieske_2Fe-2S_sf"/>
</dbReference>
<dbReference type="Gene3D" id="3.90.380.10">
    <property type="entry name" value="Naphthalene 1,2-dioxygenase Alpha Subunit, Chain A, domain 1"/>
    <property type="match status" value="1"/>
</dbReference>
<keyword evidence="5" id="KW-0411">Iron-sulfur</keyword>
<sequence>MLEGFWYIAGESAAIRTGRPFASVLCNQPLALFRDGQGRVHALEDRCPHKGVPLSSARQEGDSLRCPFHGWRFIASGECIEVPAIGKVPHPSSASACVKIFPAEEQDGWVWVYMGNEQCPKPSSPPPSLPVPADGSPMVSVRESAEAKVRWDFAADSLMDPAHVPFVHNKYFRRREAAKKKEKVFTRLPLGFRTISQNVVLPDTFIFRALSPKLGSATTTVDFVLPGIHLERWEIGKRFASVMLVATPLTDERSRFDICVGWNFLRGLPVGWPVRRTLRTILCQDREVLELQERGFGRKGSMLLNLESDTLAVWYRRLKKYRLDQLAGVPDPQHPVPEKTTLSWTT</sequence>
<evidence type="ECO:0000256" key="5">
    <source>
        <dbReference type="ARBA" id="ARBA00023014"/>
    </source>
</evidence>
<dbReference type="EMBL" id="CZPZ01000012">
    <property type="protein sequence ID" value="CUS34999.1"/>
    <property type="molecule type" value="Genomic_DNA"/>
</dbReference>
<keyword evidence="4" id="KW-0408">Iron</keyword>
<protein>
    <submittedName>
        <fullName evidence="7">Putative Rieske iron-sulphur protein</fullName>
    </submittedName>
</protein>
<dbReference type="Proteomes" id="UP000198736">
    <property type="component" value="Unassembled WGS sequence"/>
</dbReference>
<dbReference type="PANTHER" id="PTHR21266">
    <property type="entry name" value="IRON-SULFUR DOMAIN CONTAINING PROTEIN"/>
    <property type="match status" value="1"/>
</dbReference>
<dbReference type="InterPro" id="IPR050584">
    <property type="entry name" value="Cholesterol_7-desaturase"/>
</dbReference>
<evidence type="ECO:0000256" key="1">
    <source>
        <dbReference type="ARBA" id="ARBA00022714"/>
    </source>
</evidence>
<dbReference type="RefSeq" id="WP_090896411.1">
    <property type="nucleotide sequence ID" value="NZ_CZPZ01000012.1"/>
</dbReference>
<dbReference type="PANTHER" id="PTHR21266:SF60">
    <property type="entry name" value="3-KETOSTEROID-9-ALPHA-MONOOXYGENASE, OXYGENASE COMPONENT"/>
    <property type="match status" value="1"/>
</dbReference>
<dbReference type="Gene3D" id="2.102.10.10">
    <property type="entry name" value="Rieske [2Fe-2S] iron-sulphur domain"/>
    <property type="match status" value="1"/>
</dbReference>
<dbReference type="PROSITE" id="PS51296">
    <property type="entry name" value="RIESKE"/>
    <property type="match status" value="1"/>
</dbReference>
<dbReference type="GO" id="GO:0016491">
    <property type="term" value="F:oxidoreductase activity"/>
    <property type="evidence" value="ECO:0007669"/>
    <property type="project" value="UniProtKB-KW"/>
</dbReference>
<dbReference type="InterPro" id="IPR017941">
    <property type="entry name" value="Rieske_2Fe-2S"/>
</dbReference>
<dbReference type="AlphaFoldDB" id="A0A0S4LBE5"/>
<keyword evidence="8" id="KW-1185">Reference proteome</keyword>
<gene>
    <name evidence="7" type="ORF">COMA2_20032</name>
</gene>
<reference evidence="8" key="1">
    <citation type="submission" date="2015-10" db="EMBL/GenBank/DDBJ databases">
        <authorList>
            <person name="Luecker S."/>
            <person name="Luecker S."/>
        </authorList>
    </citation>
    <scope>NUCLEOTIDE SEQUENCE [LARGE SCALE GENOMIC DNA]</scope>
</reference>
<evidence type="ECO:0000256" key="2">
    <source>
        <dbReference type="ARBA" id="ARBA00022723"/>
    </source>
</evidence>
<dbReference type="OrthoDB" id="9769355at2"/>
<dbReference type="SUPFAM" id="SSF55961">
    <property type="entry name" value="Bet v1-like"/>
    <property type="match status" value="1"/>
</dbReference>
<organism evidence="7 8">
    <name type="scientific">Candidatus Nitrospira nitrificans</name>
    <dbReference type="NCBI Taxonomy" id="1742973"/>
    <lineage>
        <taxon>Bacteria</taxon>
        <taxon>Pseudomonadati</taxon>
        <taxon>Nitrospirota</taxon>
        <taxon>Nitrospiria</taxon>
        <taxon>Nitrospirales</taxon>
        <taxon>Nitrospiraceae</taxon>
        <taxon>Nitrospira</taxon>
    </lineage>
</organism>
<keyword evidence="3" id="KW-0560">Oxidoreductase</keyword>
<accession>A0A0S4LBE5</accession>
<name>A0A0S4LBE5_9BACT</name>
<dbReference type="SUPFAM" id="SSF50022">
    <property type="entry name" value="ISP domain"/>
    <property type="match status" value="1"/>
</dbReference>
<evidence type="ECO:0000313" key="7">
    <source>
        <dbReference type="EMBL" id="CUS34999.1"/>
    </source>
</evidence>
<dbReference type="Pfam" id="PF00355">
    <property type="entry name" value="Rieske"/>
    <property type="match status" value="1"/>
</dbReference>
<evidence type="ECO:0000259" key="6">
    <source>
        <dbReference type="PROSITE" id="PS51296"/>
    </source>
</evidence>
<keyword evidence="1" id="KW-0001">2Fe-2S</keyword>
<evidence type="ECO:0000256" key="3">
    <source>
        <dbReference type="ARBA" id="ARBA00023002"/>
    </source>
</evidence>
<proteinExistence type="predicted"/>
<dbReference type="Pfam" id="PF19112">
    <property type="entry name" value="VanA_C"/>
    <property type="match status" value="1"/>
</dbReference>
<dbReference type="STRING" id="1742973.COMA2_20032"/>
<dbReference type="InterPro" id="IPR044043">
    <property type="entry name" value="VanA_C_cat"/>
</dbReference>
<keyword evidence="2" id="KW-0479">Metal-binding</keyword>
<feature type="domain" description="Rieske" evidence="6">
    <location>
        <begin position="6"/>
        <end position="112"/>
    </location>
</feature>
<dbReference type="GO" id="GO:0046872">
    <property type="term" value="F:metal ion binding"/>
    <property type="evidence" value="ECO:0007669"/>
    <property type="project" value="UniProtKB-KW"/>
</dbReference>